<sequence length="385" mass="42659">MAATNTLPTRPAPHASAQTGAGLAAAMADVAISPTSPTTARSTSVRVSVPLDPATAKPVGADTARTPSSGVNSTTYTARKLVRRDSMERREALLKGKEGSRQRRRWENDRLLSNPWAAPPLPSDWEVRPTYQRRSVPYYLAPLWDAAEFQRAVEAKIRGARRKGSMRSTTTKSGSKNGSLKHPGMSPMEEAAAAIPKEVKARLKRNKTAKGLLMDLEEEVRVFVREWNARSVKGEDDGKRWGKEGRERSETLDSMVMVSSEDEEEDEEIVFVGRNGSMVDGLPKAEKKKPNPAQETSEWQQTISREKLVFDGSEADKGASFARWLVHCVGSYYGLRTWSVTREVQGSENRREAYVGIDERATGFMGRGVEVGREVELPRPLWGMV</sequence>
<evidence type="ECO:0000256" key="1">
    <source>
        <dbReference type="SAM" id="MobiDB-lite"/>
    </source>
</evidence>
<dbReference type="InterPro" id="IPR025952">
    <property type="entry name" value="R3H-assoc_dom"/>
</dbReference>
<feature type="region of interest" description="Disordered" evidence="1">
    <location>
        <begin position="281"/>
        <end position="300"/>
    </location>
</feature>
<proteinExistence type="predicted"/>
<name>W2S383_CYPE1</name>
<dbReference type="HOGENOM" id="CLU_064119_0_0_1"/>
<organism evidence="3 4">
    <name type="scientific">Cyphellophora europaea (strain CBS 101466)</name>
    <name type="common">Phialophora europaea</name>
    <dbReference type="NCBI Taxonomy" id="1220924"/>
    <lineage>
        <taxon>Eukaryota</taxon>
        <taxon>Fungi</taxon>
        <taxon>Dikarya</taxon>
        <taxon>Ascomycota</taxon>
        <taxon>Pezizomycotina</taxon>
        <taxon>Eurotiomycetes</taxon>
        <taxon>Chaetothyriomycetidae</taxon>
        <taxon>Chaetothyriales</taxon>
        <taxon>Cyphellophoraceae</taxon>
        <taxon>Cyphellophora</taxon>
    </lineage>
</organism>
<accession>W2S383</accession>
<evidence type="ECO:0000259" key="2">
    <source>
        <dbReference type="Pfam" id="PF13902"/>
    </source>
</evidence>
<dbReference type="Proteomes" id="UP000030752">
    <property type="component" value="Unassembled WGS sequence"/>
</dbReference>
<reference evidence="3 4" key="1">
    <citation type="submission" date="2013-03" db="EMBL/GenBank/DDBJ databases">
        <title>The Genome Sequence of Phialophora europaea CBS 101466.</title>
        <authorList>
            <consortium name="The Broad Institute Genomics Platform"/>
            <person name="Cuomo C."/>
            <person name="de Hoog S."/>
            <person name="Gorbushina A."/>
            <person name="Walker B."/>
            <person name="Young S.K."/>
            <person name="Zeng Q."/>
            <person name="Gargeya S."/>
            <person name="Fitzgerald M."/>
            <person name="Haas B."/>
            <person name="Abouelleil A."/>
            <person name="Allen A.W."/>
            <person name="Alvarado L."/>
            <person name="Arachchi H.M."/>
            <person name="Berlin A.M."/>
            <person name="Chapman S.B."/>
            <person name="Gainer-Dewar J."/>
            <person name="Goldberg J."/>
            <person name="Griggs A."/>
            <person name="Gujja S."/>
            <person name="Hansen M."/>
            <person name="Howarth C."/>
            <person name="Imamovic A."/>
            <person name="Ireland A."/>
            <person name="Larimer J."/>
            <person name="McCowan C."/>
            <person name="Murphy C."/>
            <person name="Pearson M."/>
            <person name="Poon T.W."/>
            <person name="Priest M."/>
            <person name="Roberts A."/>
            <person name="Saif S."/>
            <person name="Shea T."/>
            <person name="Sisk P."/>
            <person name="Sykes S."/>
            <person name="Wortman J."/>
            <person name="Nusbaum C."/>
            <person name="Birren B."/>
        </authorList>
    </citation>
    <scope>NUCLEOTIDE SEQUENCE [LARGE SCALE GENOMIC DNA]</scope>
    <source>
        <strain evidence="3 4">CBS 101466</strain>
    </source>
</reference>
<feature type="domain" description="R3H-associated N-terminal" evidence="2">
    <location>
        <begin position="79"/>
        <end position="205"/>
    </location>
</feature>
<feature type="compositionally biased region" description="Low complexity" evidence="1">
    <location>
        <begin position="15"/>
        <end position="50"/>
    </location>
</feature>
<gene>
    <name evidence="3" type="ORF">HMPREF1541_01649</name>
</gene>
<dbReference type="AlphaFoldDB" id="W2S383"/>
<dbReference type="SUPFAM" id="SSF82708">
    <property type="entry name" value="R3H domain"/>
    <property type="match status" value="1"/>
</dbReference>
<keyword evidence="4" id="KW-1185">Reference proteome</keyword>
<dbReference type="eggNOG" id="ENOG502S2TY">
    <property type="taxonomic scope" value="Eukaryota"/>
</dbReference>
<dbReference type="OrthoDB" id="10256743at2759"/>
<feature type="region of interest" description="Disordered" evidence="1">
    <location>
        <begin position="160"/>
        <end position="186"/>
    </location>
</feature>
<dbReference type="GeneID" id="19968988"/>
<dbReference type="InParanoid" id="W2S383"/>
<dbReference type="EMBL" id="KB822718">
    <property type="protein sequence ID" value="ETN42493.1"/>
    <property type="molecule type" value="Genomic_DNA"/>
</dbReference>
<evidence type="ECO:0000313" key="4">
    <source>
        <dbReference type="Proteomes" id="UP000030752"/>
    </source>
</evidence>
<dbReference type="InterPro" id="IPR036867">
    <property type="entry name" value="R3H_dom_sf"/>
</dbReference>
<evidence type="ECO:0000313" key="3">
    <source>
        <dbReference type="EMBL" id="ETN42493.1"/>
    </source>
</evidence>
<protein>
    <recommendedName>
        <fullName evidence="2">R3H-associated N-terminal domain-containing protein</fullName>
    </recommendedName>
</protein>
<dbReference type="VEuPathDB" id="FungiDB:HMPREF1541_01649"/>
<feature type="region of interest" description="Disordered" evidence="1">
    <location>
        <begin position="1"/>
        <end position="73"/>
    </location>
</feature>
<feature type="compositionally biased region" description="Low complexity" evidence="1">
    <location>
        <begin position="168"/>
        <end position="178"/>
    </location>
</feature>
<dbReference type="Pfam" id="PF13902">
    <property type="entry name" value="R3H-assoc"/>
    <property type="match status" value="1"/>
</dbReference>
<dbReference type="RefSeq" id="XP_008714229.1">
    <property type="nucleotide sequence ID" value="XM_008716007.1"/>
</dbReference>
<dbReference type="GO" id="GO:0003676">
    <property type="term" value="F:nucleic acid binding"/>
    <property type="evidence" value="ECO:0007669"/>
    <property type="project" value="InterPro"/>
</dbReference>